<evidence type="ECO:0000256" key="6">
    <source>
        <dbReference type="SAM" id="MobiDB-lite"/>
    </source>
</evidence>
<evidence type="ECO:0000313" key="8">
    <source>
        <dbReference type="EMBL" id="ONK68019.1"/>
    </source>
</evidence>
<feature type="compositionally biased region" description="Polar residues" evidence="6">
    <location>
        <begin position="314"/>
        <end position="334"/>
    </location>
</feature>
<dbReference type="Gramene" id="ONK68019">
    <property type="protein sequence ID" value="ONK68019"/>
    <property type="gene ID" value="A4U43_C05F6340"/>
</dbReference>
<dbReference type="PROSITE" id="PS50103">
    <property type="entry name" value="ZF_C3H1"/>
    <property type="match status" value="1"/>
</dbReference>
<dbReference type="OrthoDB" id="1928519at2759"/>
<evidence type="ECO:0000313" key="9">
    <source>
        <dbReference type="Proteomes" id="UP000243459"/>
    </source>
</evidence>
<evidence type="ECO:0000256" key="4">
    <source>
        <dbReference type="ARBA" id="ARBA00023125"/>
    </source>
</evidence>
<keyword evidence="9" id="KW-1185">Reference proteome</keyword>
<evidence type="ECO:0000259" key="7">
    <source>
        <dbReference type="PROSITE" id="PS50103"/>
    </source>
</evidence>
<evidence type="ECO:0000256" key="1">
    <source>
        <dbReference type="ARBA" id="ARBA00022723"/>
    </source>
</evidence>
<protein>
    <recommendedName>
        <fullName evidence="7">C3H1-type domain-containing protein</fullName>
    </recommendedName>
</protein>
<reference evidence="9" key="1">
    <citation type="journal article" date="2017" name="Nat. Commun.">
        <title>The asparagus genome sheds light on the origin and evolution of a young Y chromosome.</title>
        <authorList>
            <person name="Harkess A."/>
            <person name="Zhou J."/>
            <person name="Xu C."/>
            <person name="Bowers J.E."/>
            <person name="Van der Hulst R."/>
            <person name="Ayyampalayam S."/>
            <person name="Mercati F."/>
            <person name="Riccardi P."/>
            <person name="McKain M.R."/>
            <person name="Kakrana A."/>
            <person name="Tang H."/>
            <person name="Ray J."/>
            <person name="Groenendijk J."/>
            <person name="Arikit S."/>
            <person name="Mathioni S.M."/>
            <person name="Nakano M."/>
            <person name="Shan H."/>
            <person name="Telgmann-Rauber A."/>
            <person name="Kanno A."/>
            <person name="Yue Z."/>
            <person name="Chen H."/>
            <person name="Li W."/>
            <person name="Chen Y."/>
            <person name="Xu X."/>
            <person name="Zhang Y."/>
            <person name="Luo S."/>
            <person name="Chen H."/>
            <person name="Gao J."/>
            <person name="Mao Z."/>
            <person name="Pires J.C."/>
            <person name="Luo M."/>
            <person name="Kudrna D."/>
            <person name="Wing R.A."/>
            <person name="Meyers B.C."/>
            <person name="Yi K."/>
            <person name="Kong H."/>
            <person name="Lavrijsen P."/>
            <person name="Sunseri F."/>
            <person name="Falavigna A."/>
            <person name="Ye Y."/>
            <person name="Leebens-Mack J.H."/>
            <person name="Chen G."/>
        </authorList>
    </citation>
    <scope>NUCLEOTIDE SEQUENCE [LARGE SCALE GENOMIC DNA]</scope>
    <source>
        <strain evidence="9">cv. DH0086</strain>
    </source>
</reference>
<dbReference type="InterPro" id="IPR036855">
    <property type="entry name" value="Znf_CCCH_sf"/>
</dbReference>
<feature type="zinc finger region" description="C3H1-type" evidence="5">
    <location>
        <begin position="445"/>
        <end position="473"/>
    </location>
</feature>
<evidence type="ECO:0000256" key="2">
    <source>
        <dbReference type="ARBA" id="ARBA00022771"/>
    </source>
</evidence>
<dbReference type="AlphaFoldDB" id="A0A5P1ETH0"/>
<gene>
    <name evidence="8" type="ORF">A4U43_C05F6340</name>
</gene>
<sequence length="500" mass="53788">MAGLKQAKRVSWPTDGNLCKVRLFLSEDAPSQSVLGTQDQLQAKATWLLHAAGLSDSDDSLPPGFEAPQKYHHPKIEISQIPLIKWQCPPRLILNSEWLVVAGEESKEVAIENLRQSGVLEAIYPRPSSVPLNPFVTPDIQATHFDDSCTPSIPITAIEDEDGVEQLDTSSVPNNLPALLHNLQNNGTLQNSLADLRSTYEQLQSQSSAASSMPNLLRLEQPPSSSLTPTATAALLAEPDVFAAASAAFTAIMKSSEEGSLIDHELLINILSDPVMVKRLASEYGDSQPQQTPPPQSQPVVSAQAAYSRPPIQSVVNTQAAPSRATTLQPNVSKSPAIPSWSATPPVVTATVAGPSRALPSQMSAPQSSHVFQMPHRPPPPPPHILSTIAPVRAPPPVRDANYYKSLIQLHGGEKQEARENPVLFGSLGSGMDPVGANQRDHQMGKVSKPCAYFNTPRGCRHGSSCLFQHDASSSAPQRIEQHNGTTKRIKLEGGMFGRN</sequence>
<dbReference type="GO" id="GO:0003677">
    <property type="term" value="F:DNA binding"/>
    <property type="evidence" value="ECO:0007669"/>
    <property type="project" value="UniProtKB-KW"/>
</dbReference>
<evidence type="ECO:0000256" key="3">
    <source>
        <dbReference type="ARBA" id="ARBA00022833"/>
    </source>
</evidence>
<organism evidence="8 9">
    <name type="scientific">Asparagus officinalis</name>
    <name type="common">Garden asparagus</name>
    <dbReference type="NCBI Taxonomy" id="4686"/>
    <lineage>
        <taxon>Eukaryota</taxon>
        <taxon>Viridiplantae</taxon>
        <taxon>Streptophyta</taxon>
        <taxon>Embryophyta</taxon>
        <taxon>Tracheophyta</taxon>
        <taxon>Spermatophyta</taxon>
        <taxon>Magnoliopsida</taxon>
        <taxon>Liliopsida</taxon>
        <taxon>Asparagales</taxon>
        <taxon>Asparagaceae</taxon>
        <taxon>Asparagoideae</taxon>
        <taxon>Asparagus</taxon>
    </lineage>
</organism>
<dbReference type="PANTHER" id="PTHR33400:SF2">
    <property type="entry name" value="ZINC FINGER CCCH DOMAIN-CONTAINING PROTEIN 6"/>
    <property type="match status" value="1"/>
</dbReference>
<feature type="domain" description="C3H1-type" evidence="7">
    <location>
        <begin position="445"/>
        <end position="473"/>
    </location>
</feature>
<dbReference type="OMA" id="YQHDASF"/>
<accession>A0A5P1ETH0</accession>
<keyword evidence="1 5" id="KW-0479">Metal-binding</keyword>
<evidence type="ECO:0000256" key="5">
    <source>
        <dbReference type="PROSITE-ProRule" id="PRU00723"/>
    </source>
</evidence>
<dbReference type="Proteomes" id="UP000243459">
    <property type="component" value="Chromosome 5"/>
</dbReference>
<dbReference type="InterPro" id="IPR000571">
    <property type="entry name" value="Znf_CCCH"/>
</dbReference>
<dbReference type="SUPFAM" id="SSF90229">
    <property type="entry name" value="CCCH zinc finger"/>
    <property type="match status" value="1"/>
</dbReference>
<proteinExistence type="predicted"/>
<keyword evidence="2 5" id="KW-0863">Zinc-finger</keyword>
<name>A0A5P1ETH0_ASPOF</name>
<keyword evidence="4" id="KW-0238">DNA-binding</keyword>
<keyword evidence="3 5" id="KW-0862">Zinc</keyword>
<feature type="region of interest" description="Disordered" evidence="6">
    <location>
        <begin position="284"/>
        <end position="338"/>
    </location>
</feature>
<dbReference type="EMBL" id="CM007385">
    <property type="protein sequence ID" value="ONK68019.1"/>
    <property type="molecule type" value="Genomic_DNA"/>
</dbReference>
<dbReference type="GO" id="GO:0008270">
    <property type="term" value="F:zinc ion binding"/>
    <property type="evidence" value="ECO:0007669"/>
    <property type="project" value="UniProtKB-KW"/>
</dbReference>
<dbReference type="PANTHER" id="PTHR33400">
    <property type="entry name" value="ZINC FINGER CCCH DOMAIN-CONTAINING PROTEIN 6-RELATED"/>
    <property type="match status" value="1"/>
</dbReference>